<name>A0ACC1MGX8_9APHY</name>
<gene>
    <name evidence="1" type="ORF">NUW54_g13918</name>
</gene>
<comment type="caution">
    <text evidence="1">The sequence shown here is derived from an EMBL/GenBank/DDBJ whole genome shotgun (WGS) entry which is preliminary data.</text>
</comment>
<dbReference type="EMBL" id="JANSHE010006785">
    <property type="protein sequence ID" value="KAJ2966055.1"/>
    <property type="molecule type" value="Genomic_DNA"/>
</dbReference>
<sequence>MARWCPLLVRDAAGAAFALSWAGLARSHGCAEETSTHRLQPQQTIGSRSGAGLGSGCVQMLDGGAPGKDRALDRCIWACIDDDINHRRASEEEISRDFSRDRERVAVVSDAGTTVGIPSEPRDRRPSGAYPPPPKVEDEKEEGEISLARASLLASSHTYRAGTSFEC</sequence>
<keyword evidence="2" id="KW-1185">Reference proteome</keyword>
<evidence type="ECO:0000313" key="2">
    <source>
        <dbReference type="Proteomes" id="UP001144978"/>
    </source>
</evidence>
<dbReference type="Proteomes" id="UP001144978">
    <property type="component" value="Unassembled WGS sequence"/>
</dbReference>
<proteinExistence type="predicted"/>
<organism evidence="1 2">
    <name type="scientific">Trametes sanguinea</name>
    <dbReference type="NCBI Taxonomy" id="158606"/>
    <lineage>
        <taxon>Eukaryota</taxon>
        <taxon>Fungi</taxon>
        <taxon>Dikarya</taxon>
        <taxon>Basidiomycota</taxon>
        <taxon>Agaricomycotina</taxon>
        <taxon>Agaricomycetes</taxon>
        <taxon>Polyporales</taxon>
        <taxon>Polyporaceae</taxon>
        <taxon>Trametes</taxon>
    </lineage>
</organism>
<accession>A0ACC1MGX8</accession>
<evidence type="ECO:0000313" key="1">
    <source>
        <dbReference type="EMBL" id="KAJ2966055.1"/>
    </source>
</evidence>
<protein>
    <submittedName>
        <fullName evidence="1">Uncharacterized protein</fullName>
    </submittedName>
</protein>
<reference evidence="1" key="1">
    <citation type="submission" date="2022-08" db="EMBL/GenBank/DDBJ databases">
        <title>Genome Sequence of Pycnoporus sanguineus.</title>
        <authorList>
            <person name="Buettner E."/>
        </authorList>
    </citation>
    <scope>NUCLEOTIDE SEQUENCE</scope>
    <source>
        <strain evidence="1">CG-C14</strain>
    </source>
</reference>